<comment type="caution">
    <text evidence="2">The sequence shown here is derived from an EMBL/GenBank/DDBJ whole genome shotgun (WGS) entry which is preliminary data.</text>
</comment>
<organism evidence="2 3">
    <name type="scientific">Planosporangium thailandense</name>
    <dbReference type="NCBI Taxonomy" id="765197"/>
    <lineage>
        <taxon>Bacteria</taxon>
        <taxon>Bacillati</taxon>
        <taxon>Actinomycetota</taxon>
        <taxon>Actinomycetes</taxon>
        <taxon>Micromonosporales</taxon>
        <taxon>Micromonosporaceae</taxon>
        <taxon>Planosporangium</taxon>
    </lineage>
</organism>
<keyword evidence="1" id="KW-0472">Membrane</keyword>
<accession>A0ABX0Y2C9</accession>
<reference evidence="2 3" key="1">
    <citation type="submission" date="2020-03" db="EMBL/GenBank/DDBJ databases">
        <title>WGS of the type strain of Planosporangium spp.</title>
        <authorList>
            <person name="Thawai C."/>
        </authorList>
    </citation>
    <scope>NUCLEOTIDE SEQUENCE [LARGE SCALE GENOMIC DNA]</scope>
    <source>
        <strain evidence="2 3">TBRC 5610</strain>
    </source>
</reference>
<dbReference type="RefSeq" id="WP_167927424.1">
    <property type="nucleotide sequence ID" value="NZ_JAATVY010000019.1"/>
</dbReference>
<protein>
    <submittedName>
        <fullName evidence="2">Uncharacterized protein</fullName>
    </submittedName>
</protein>
<evidence type="ECO:0000313" key="3">
    <source>
        <dbReference type="Proteomes" id="UP000722989"/>
    </source>
</evidence>
<name>A0ABX0Y2C9_9ACTN</name>
<sequence length="60" mass="6240">MFALAGALLLAVLVVGTATLSGHPIEVIATALLVAAVILAVMWRVRTLSGARDGRRARDD</sequence>
<gene>
    <name evidence="2" type="ORF">HC031_22755</name>
</gene>
<keyword evidence="1" id="KW-1133">Transmembrane helix</keyword>
<evidence type="ECO:0000256" key="1">
    <source>
        <dbReference type="SAM" id="Phobius"/>
    </source>
</evidence>
<evidence type="ECO:0000313" key="2">
    <source>
        <dbReference type="EMBL" id="NJC72516.1"/>
    </source>
</evidence>
<proteinExistence type="predicted"/>
<keyword evidence="1" id="KW-0812">Transmembrane</keyword>
<dbReference type="Proteomes" id="UP000722989">
    <property type="component" value="Unassembled WGS sequence"/>
</dbReference>
<feature type="transmembrane region" description="Helical" evidence="1">
    <location>
        <begin position="27"/>
        <end position="45"/>
    </location>
</feature>
<keyword evidence="3" id="KW-1185">Reference proteome</keyword>
<dbReference type="EMBL" id="JAATVY010000019">
    <property type="protein sequence ID" value="NJC72516.1"/>
    <property type="molecule type" value="Genomic_DNA"/>
</dbReference>